<keyword evidence="11" id="KW-1185">Reference proteome</keyword>
<feature type="transmembrane region" description="Helical" evidence="7">
    <location>
        <begin position="173"/>
        <end position="191"/>
    </location>
</feature>
<evidence type="ECO:0000256" key="6">
    <source>
        <dbReference type="ARBA" id="ARBA00023136"/>
    </source>
</evidence>
<comment type="similarity">
    <text evidence="7">Belongs to the binding-protein-dependent transport system permease family.</text>
</comment>
<accession>A0ABV3DQV5</accession>
<feature type="transmembrane region" description="Helical" evidence="7">
    <location>
        <begin position="114"/>
        <end position="136"/>
    </location>
</feature>
<gene>
    <name evidence="10" type="ORF">AB0C36_32075</name>
</gene>
<protein>
    <submittedName>
        <fullName evidence="10">ABC transporter permease</fullName>
    </submittedName>
</protein>
<reference evidence="10 11" key="1">
    <citation type="submission" date="2024-06" db="EMBL/GenBank/DDBJ databases">
        <title>The Natural Products Discovery Center: Release of the First 8490 Sequenced Strains for Exploring Actinobacteria Biosynthetic Diversity.</title>
        <authorList>
            <person name="Kalkreuter E."/>
            <person name="Kautsar S.A."/>
            <person name="Yang D."/>
            <person name="Bader C.D."/>
            <person name="Teijaro C.N."/>
            <person name="Fluegel L."/>
            <person name="Davis C.M."/>
            <person name="Simpson J.R."/>
            <person name="Lauterbach L."/>
            <person name="Steele A.D."/>
            <person name="Gui C."/>
            <person name="Meng S."/>
            <person name="Li G."/>
            <person name="Viehrig K."/>
            <person name="Ye F."/>
            <person name="Su P."/>
            <person name="Kiefer A.F."/>
            <person name="Nichols A."/>
            <person name="Cepeda A.J."/>
            <person name="Yan W."/>
            <person name="Fan B."/>
            <person name="Jiang Y."/>
            <person name="Adhikari A."/>
            <person name="Zheng C.-J."/>
            <person name="Schuster L."/>
            <person name="Cowan T.M."/>
            <person name="Smanski M.J."/>
            <person name="Chevrette M.G."/>
            <person name="De Carvalho L.P.S."/>
            <person name="Shen B."/>
        </authorList>
    </citation>
    <scope>NUCLEOTIDE SEQUENCE [LARGE SCALE GENOMIC DNA]</scope>
    <source>
        <strain evidence="10 11">NPDC048946</strain>
    </source>
</reference>
<name>A0ABV3DQV5_9ACTN</name>
<dbReference type="InterPro" id="IPR000515">
    <property type="entry name" value="MetI-like"/>
</dbReference>
<organism evidence="10 11">
    <name type="scientific">Streptodolium elevatio</name>
    <dbReference type="NCBI Taxonomy" id="3157996"/>
    <lineage>
        <taxon>Bacteria</taxon>
        <taxon>Bacillati</taxon>
        <taxon>Actinomycetota</taxon>
        <taxon>Actinomycetes</taxon>
        <taxon>Kitasatosporales</taxon>
        <taxon>Streptomycetaceae</taxon>
        <taxon>Streptodolium</taxon>
    </lineage>
</organism>
<proteinExistence type="inferred from homology"/>
<dbReference type="PANTHER" id="PTHR43386:SF1">
    <property type="entry name" value="D,D-DIPEPTIDE TRANSPORT SYSTEM PERMEASE PROTEIN DDPC-RELATED"/>
    <property type="match status" value="1"/>
</dbReference>
<evidence type="ECO:0000256" key="8">
    <source>
        <dbReference type="SAM" id="MobiDB-lite"/>
    </source>
</evidence>
<dbReference type="PROSITE" id="PS50928">
    <property type="entry name" value="ABC_TM1"/>
    <property type="match status" value="1"/>
</dbReference>
<feature type="compositionally biased region" description="Low complexity" evidence="8">
    <location>
        <begin position="380"/>
        <end position="401"/>
    </location>
</feature>
<dbReference type="Proteomes" id="UP001551482">
    <property type="component" value="Unassembled WGS sequence"/>
</dbReference>
<dbReference type="SUPFAM" id="SSF161098">
    <property type="entry name" value="MetI-like"/>
    <property type="match status" value="1"/>
</dbReference>
<feature type="compositionally biased region" description="Basic and acidic residues" evidence="8">
    <location>
        <begin position="367"/>
        <end position="379"/>
    </location>
</feature>
<evidence type="ECO:0000256" key="3">
    <source>
        <dbReference type="ARBA" id="ARBA00022475"/>
    </source>
</evidence>
<sequence>MANLPTELVAPLADEVEPPRRSSHGVRRVLAPIREAQGLARFMLWSGLAITGMFVVIAVFAPWIAPYGHDSYESGGERFPKQQSPGGDHPFGTTVQNFDVLSRVVWGARTALEVMVYAVAFSLFVGVLLGLLSGYFGGWLDRILVLVMDTLFAFPYLLLAIVAAFMFSDVPGGGVVTAALAITVVYIPQYFRVVRASTLSAREATYVEAARAMGAKPRTIISKYVFSNVIQSVPVITTLNAADAIATLAGLGFLGFGIQPTEAAEWGYDLQRAIPDLGADMWWTATFPGIAIVLAILGFTLVGEGLNDVMNPSMRKRRIRPVVIPPITKPRATVTLAGGPRDANAGPDEGDGPAADVGVPKQAGAKEQAEATGRTKAEEQAAATAAAQLEAAAQPEAAAQAEADDRAETGEETK</sequence>
<feature type="transmembrane region" description="Helical" evidence="7">
    <location>
        <begin position="143"/>
        <end position="167"/>
    </location>
</feature>
<feature type="transmembrane region" description="Helical" evidence="7">
    <location>
        <begin position="42"/>
        <end position="65"/>
    </location>
</feature>
<evidence type="ECO:0000313" key="10">
    <source>
        <dbReference type="EMBL" id="MEU8138133.1"/>
    </source>
</evidence>
<evidence type="ECO:0000256" key="1">
    <source>
        <dbReference type="ARBA" id="ARBA00004651"/>
    </source>
</evidence>
<keyword evidence="3" id="KW-1003">Cell membrane</keyword>
<evidence type="ECO:0000256" key="5">
    <source>
        <dbReference type="ARBA" id="ARBA00022989"/>
    </source>
</evidence>
<keyword evidence="6 7" id="KW-0472">Membrane</keyword>
<feature type="region of interest" description="Disordered" evidence="8">
    <location>
        <begin position="330"/>
        <end position="414"/>
    </location>
</feature>
<keyword evidence="5 7" id="KW-1133">Transmembrane helix</keyword>
<evidence type="ECO:0000259" key="9">
    <source>
        <dbReference type="PROSITE" id="PS50928"/>
    </source>
</evidence>
<dbReference type="RefSeq" id="WP_358361021.1">
    <property type="nucleotide sequence ID" value="NZ_JBEZFP010000111.1"/>
</dbReference>
<dbReference type="EMBL" id="JBEZFP010000111">
    <property type="protein sequence ID" value="MEU8138133.1"/>
    <property type="molecule type" value="Genomic_DNA"/>
</dbReference>
<comment type="caution">
    <text evidence="10">The sequence shown here is derived from an EMBL/GenBank/DDBJ whole genome shotgun (WGS) entry which is preliminary data.</text>
</comment>
<feature type="domain" description="ABC transmembrane type-1" evidence="9">
    <location>
        <begin position="108"/>
        <end position="303"/>
    </location>
</feature>
<dbReference type="InterPro" id="IPR050366">
    <property type="entry name" value="BP-dependent_transpt_permease"/>
</dbReference>
<dbReference type="InterPro" id="IPR035906">
    <property type="entry name" value="MetI-like_sf"/>
</dbReference>
<evidence type="ECO:0000256" key="4">
    <source>
        <dbReference type="ARBA" id="ARBA00022692"/>
    </source>
</evidence>
<feature type="compositionally biased region" description="Basic and acidic residues" evidence="8">
    <location>
        <begin position="403"/>
        <end position="414"/>
    </location>
</feature>
<keyword evidence="4 7" id="KW-0812">Transmembrane</keyword>
<keyword evidence="2 7" id="KW-0813">Transport</keyword>
<evidence type="ECO:0000256" key="2">
    <source>
        <dbReference type="ARBA" id="ARBA00022448"/>
    </source>
</evidence>
<feature type="transmembrane region" description="Helical" evidence="7">
    <location>
        <begin position="281"/>
        <end position="306"/>
    </location>
</feature>
<dbReference type="Gene3D" id="1.10.3720.10">
    <property type="entry name" value="MetI-like"/>
    <property type="match status" value="1"/>
</dbReference>
<evidence type="ECO:0000313" key="11">
    <source>
        <dbReference type="Proteomes" id="UP001551482"/>
    </source>
</evidence>
<dbReference type="PANTHER" id="PTHR43386">
    <property type="entry name" value="OLIGOPEPTIDE TRANSPORT SYSTEM PERMEASE PROTEIN APPC"/>
    <property type="match status" value="1"/>
</dbReference>
<dbReference type="Pfam" id="PF00528">
    <property type="entry name" value="BPD_transp_1"/>
    <property type="match status" value="1"/>
</dbReference>
<dbReference type="CDD" id="cd06261">
    <property type="entry name" value="TM_PBP2"/>
    <property type="match status" value="1"/>
</dbReference>
<evidence type="ECO:0000256" key="7">
    <source>
        <dbReference type="RuleBase" id="RU363032"/>
    </source>
</evidence>
<comment type="subcellular location">
    <subcellularLocation>
        <location evidence="1 7">Cell membrane</location>
        <topology evidence="1 7">Multi-pass membrane protein</topology>
    </subcellularLocation>
</comment>